<protein>
    <submittedName>
        <fullName evidence="1">Uncharacterized protein</fullName>
    </submittedName>
</protein>
<reference evidence="1" key="1">
    <citation type="submission" date="2021-05" db="EMBL/GenBank/DDBJ databases">
        <title>Comparative genomics of three Colletotrichum scovillei strains and genetic complementation revealed genes involved fungal growth and virulence on chili pepper.</title>
        <authorList>
            <person name="Hsieh D.-K."/>
            <person name="Chuang S.-C."/>
            <person name="Chen C.-Y."/>
            <person name="Chao Y.-T."/>
            <person name="Lu M.-Y.J."/>
            <person name="Lee M.-H."/>
            <person name="Shih M.-C."/>
        </authorList>
    </citation>
    <scope>NUCLEOTIDE SEQUENCE</scope>
    <source>
        <strain evidence="1">Coll-153</strain>
    </source>
</reference>
<dbReference type="AlphaFoldDB" id="A0A9P7RAW6"/>
<organism evidence="1 2">
    <name type="scientific">Colletotrichum scovillei</name>
    <dbReference type="NCBI Taxonomy" id="1209932"/>
    <lineage>
        <taxon>Eukaryota</taxon>
        <taxon>Fungi</taxon>
        <taxon>Dikarya</taxon>
        <taxon>Ascomycota</taxon>
        <taxon>Pezizomycotina</taxon>
        <taxon>Sordariomycetes</taxon>
        <taxon>Hypocreomycetidae</taxon>
        <taxon>Glomerellales</taxon>
        <taxon>Glomerellaceae</taxon>
        <taxon>Colletotrichum</taxon>
        <taxon>Colletotrichum acutatum species complex</taxon>
    </lineage>
</organism>
<sequence>MSDIRKKKDQLGLAVPNHAVPGAQRQSWLRQRTLSQALLSLPKVRDPVYREGGRET</sequence>
<keyword evidence="2" id="KW-1185">Reference proteome</keyword>
<dbReference type="EMBL" id="JAESDN010000003">
    <property type="protein sequence ID" value="KAG7054018.1"/>
    <property type="molecule type" value="Genomic_DNA"/>
</dbReference>
<comment type="caution">
    <text evidence="1">The sequence shown here is derived from an EMBL/GenBank/DDBJ whole genome shotgun (WGS) entry which is preliminary data.</text>
</comment>
<accession>A0A9P7RAW6</accession>
<name>A0A9P7RAW6_9PEZI</name>
<evidence type="ECO:0000313" key="2">
    <source>
        <dbReference type="Proteomes" id="UP000699042"/>
    </source>
</evidence>
<proteinExistence type="predicted"/>
<evidence type="ECO:0000313" key="1">
    <source>
        <dbReference type="EMBL" id="KAG7054018.1"/>
    </source>
</evidence>
<dbReference type="Proteomes" id="UP000699042">
    <property type="component" value="Unassembled WGS sequence"/>
</dbReference>
<gene>
    <name evidence="1" type="ORF">JMJ77_001094</name>
</gene>